<keyword evidence="1" id="KW-1133">Transmembrane helix</keyword>
<gene>
    <name evidence="2" type="ORF">FHS74_002716</name>
</gene>
<reference evidence="2 3" key="1">
    <citation type="submission" date="2020-08" db="EMBL/GenBank/DDBJ databases">
        <title>Genomic Encyclopedia of Type Strains, Phase IV (KMG-IV): sequencing the most valuable type-strain genomes for metagenomic binning, comparative biology and taxonomic classification.</title>
        <authorList>
            <person name="Goeker M."/>
        </authorList>
    </citation>
    <scope>NUCLEOTIDE SEQUENCE [LARGE SCALE GENOMIC DNA]</scope>
    <source>
        <strain evidence="2 3">DSM 22198</strain>
    </source>
</reference>
<organism evidence="2 3">
    <name type="scientific">Nitrospirillum iridis</name>
    <dbReference type="NCBI Taxonomy" id="765888"/>
    <lineage>
        <taxon>Bacteria</taxon>
        <taxon>Pseudomonadati</taxon>
        <taxon>Pseudomonadota</taxon>
        <taxon>Alphaproteobacteria</taxon>
        <taxon>Rhodospirillales</taxon>
        <taxon>Azospirillaceae</taxon>
        <taxon>Nitrospirillum</taxon>
    </lineage>
</organism>
<comment type="caution">
    <text evidence="2">The sequence shown here is derived from an EMBL/GenBank/DDBJ whole genome shotgun (WGS) entry which is preliminary data.</text>
</comment>
<keyword evidence="1" id="KW-0812">Transmembrane</keyword>
<dbReference type="AlphaFoldDB" id="A0A7X0B0L6"/>
<evidence type="ECO:0000256" key="1">
    <source>
        <dbReference type="SAM" id="Phobius"/>
    </source>
</evidence>
<dbReference type="EMBL" id="JACIIZ010000007">
    <property type="protein sequence ID" value="MBB6252156.1"/>
    <property type="molecule type" value="Genomic_DNA"/>
</dbReference>
<feature type="transmembrane region" description="Helical" evidence="1">
    <location>
        <begin position="21"/>
        <end position="46"/>
    </location>
</feature>
<sequence length="126" mass="13522">MSLPGNTVSTVSRDRRRWSRLALNGLVAGLALMSLAGCVADGYGYYGAAAYPVAPVYDYTYPYYGYGYGYGYYGYPYIGVGAYYPYYYGGGWGHGGYWHGHGGGWGGHGGWGGGHWVGHVGGPIHH</sequence>
<evidence type="ECO:0000313" key="2">
    <source>
        <dbReference type="EMBL" id="MBB6252156.1"/>
    </source>
</evidence>
<keyword evidence="1" id="KW-0472">Membrane</keyword>
<dbReference type="Proteomes" id="UP000539175">
    <property type="component" value="Unassembled WGS sequence"/>
</dbReference>
<evidence type="ECO:0000313" key="3">
    <source>
        <dbReference type="Proteomes" id="UP000539175"/>
    </source>
</evidence>
<keyword evidence="3" id="KW-1185">Reference proteome</keyword>
<accession>A0A7X0B0L6</accession>
<protein>
    <submittedName>
        <fullName evidence="2">Uncharacterized protein</fullName>
    </submittedName>
</protein>
<dbReference type="RefSeq" id="WP_184801297.1">
    <property type="nucleotide sequence ID" value="NZ_JACIIZ010000007.1"/>
</dbReference>
<name>A0A7X0B0L6_9PROT</name>
<proteinExistence type="predicted"/>